<dbReference type="PROSITE" id="PS00514">
    <property type="entry name" value="FIBRINOGEN_C_1"/>
    <property type="match status" value="1"/>
</dbReference>
<evidence type="ECO:0000259" key="4">
    <source>
        <dbReference type="PROSITE" id="PS51406"/>
    </source>
</evidence>
<dbReference type="InterPro" id="IPR050373">
    <property type="entry name" value="Fibrinogen_C-term_domain"/>
</dbReference>
<dbReference type="SUPFAM" id="SSF56496">
    <property type="entry name" value="Fibrinogen C-terminal domain-like"/>
    <property type="match status" value="1"/>
</dbReference>
<proteinExistence type="predicted"/>
<feature type="chain" id="PRO_5042617961" description="Fibrinogen C-terminal domain-containing protein" evidence="3">
    <location>
        <begin position="22"/>
        <end position="359"/>
    </location>
</feature>
<dbReference type="EnsemblMetazoa" id="ENSAATROPT012686">
    <property type="protein sequence ID" value="ENSAATROPP011518"/>
    <property type="gene ID" value="ENSAATROPG010322"/>
</dbReference>
<accession>A0AAG5DLH7</accession>
<dbReference type="GO" id="GO:0030246">
    <property type="term" value="F:carbohydrate binding"/>
    <property type="evidence" value="ECO:0007669"/>
    <property type="project" value="UniProtKB-ARBA"/>
</dbReference>
<dbReference type="InterPro" id="IPR036056">
    <property type="entry name" value="Fibrinogen-like_C"/>
</dbReference>
<feature type="signal peptide" evidence="3">
    <location>
        <begin position="1"/>
        <end position="21"/>
    </location>
</feature>
<dbReference type="Proteomes" id="UP000075880">
    <property type="component" value="Unassembled WGS sequence"/>
</dbReference>
<dbReference type="PROSITE" id="PS51406">
    <property type="entry name" value="FIBRINOGEN_C_2"/>
    <property type="match status" value="1"/>
</dbReference>
<dbReference type="InterPro" id="IPR002181">
    <property type="entry name" value="Fibrinogen_a/b/g_C_dom"/>
</dbReference>
<dbReference type="InterPro" id="IPR014716">
    <property type="entry name" value="Fibrinogen_a/b/g_C_1"/>
</dbReference>
<name>A0AAG5DLH7_ANOAO</name>
<dbReference type="CDD" id="cd00087">
    <property type="entry name" value="FReD"/>
    <property type="match status" value="1"/>
</dbReference>
<dbReference type="AlphaFoldDB" id="A0AAG5DLH7"/>
<evidence type="ECO:0000313" key="6">
    <source>
        <dbReference type="Proteomes" id="UP000075880"/>
    </source>
</evidence>
<dbReference type="Gene3D" id="3.90.215.10">
    <property type="entry name" value="Gamma Fibrinogen, chain A, domain 1"/>
    <property type="match status" value="1"/>
</dbReference>
<dbReference type="NCBIfam" id="NF040941">
    <property type="entry name" value="GGGWT_bact"/>
    <property type="match status" value="1"/>
</dbReference>
<keyword evidence="3" id="KW-0732">Signal</keyword>
<keyword evidence="6" id="KW-1185">Reference proteome</keyword>
<comment type="function">
    <text evidence="2">Lectin involved in innate immunity. Agglutinates all types of human erythrocytes, Gram-positive and Gram-negative bacteria. Has a stronger agglutinating activity towards Gram-negative bacteria than towards Gram-positive bacteria. Specifically recognizes acetyl group-containing substances on agglutinated cells. The hemagglutinating activity was inhibited by EDTA, acetyl group-containing mono- and disaccharides, N-acetyl derivatives of amino acids, other acetyl group-containing substances, propionamide and benzamide. Enhances the antimicrobial activity of big defensin against Gram-positive bacteria but not against Gram-negative bacteria.</text>
</comment>
<protein>
    <recommendedName>
        <fullName evidence="4">Fibrinogen C-terminal domain-containing protein</fullName>
    </recommendedName>
</protein>
<dbReference type="GO" id="GO:0005615">
    <property type="term" value="C:extracellular space"/>
    <property type="evidence" value="ECO:0007669"/>
    <property type="project" value="TreeGrafter"/>
</dbReference>
<dbReference type="Pfam" id="PF00147">
    <property type="entry name" value="Fibrinogen_C"/>
    <property type="match status" value="1"/>
</dbReference>
<evidence type="ECO:0000256" key="2">
    <source>
        <dbReference type="ARBA" id="ARBA00053344"/>
    </source>
</evidence>
<dbReference type="FunFam" id="3.90.215.10:FF:000001">
    <property type="entry name" value="Tenascin isoform 1"/>
    <property type="match status" value="1"/>
</dbReference>
<evidence type="ECO:0000313" key="5">
    <source>
        <dbReference type="EnsemblMetazoa" id="ENSAATROPP011518"/>
    </source>
</evidence>
<dbReference type="SMART" id="SM00186">
    <property type="entry name" value="FBG"/>
    <property type="match status" value="1"/>
</dbReference>
<dbReference type="PANTHER" id="PTHR19143:SF327">
    <property type="entry name" value="FI21813P1-RELATED"/>
    <property type="match status" value="1"/>
</dbReference>
<evidence type="ECO:0000256" key="1">
    <source>
        <dbReference type="ARBA" id="ARBA00023157"/>
    </source>
</evidence>
<evidence type="ECO:0000256" key="3">
    <source>
        <dbReference type="SAM" id="SignalP"/>
    </source>
</evidence>
<keyword evidence="1" id="KW-1015">Disulfide bond</keyword>
<organism evidence="5 6">
    <name type="scientific">Anopheles atroparvus</name>
    <name type="common">European mosquito</name>
    <dbReference type="NCBI Taxonomy" id="41427"/>
    <lineage>
        <taxon>Eukaryota</taxon>
        <taxon>Metazoa</taxon>
        <taxon>Ecdysozoa</taxon>
        <taxon>Arthropoda</taxon>
        <taxon>Hexapoda</taxon>
        <taxon>Insecta</taxon>
        <taxon>Pterygota</taxon>
        <taxon>Neoptera</taxon>
        <taxon>Endopterygota</taxon>
        <taxon>Diptera</taxon>
        <taxon>Nematocera</taxon>
        <taxon>Culicoidea</taxon>
        <taxon>Culicidae</taxon>
        <taxon>Anophelinae</taxon>
        <taxon>Anopheles</taxon>
    </lineage>
</organism>
<sequence length="359" mass="41481">MRLKLLLSLVISFYQLSASRATTFIDQDLNSIALPDQSVPCGALMVKLDYLQYKLFKLDFAIKEQMERIEENLEHLEKVFGGIGWTLNQVEQAIGHNLTALQSQSEKILFQQIACANHERIRNEMFNLVPKPRLSEDVSSVLEMDSFRRKGPFGSCREEPSKVSGKYLIRPEGDSEPFEAYCEQTKFGGGWLVIQQRFDGSLDFFRNWTEYRNGFGSLDREFWFGLERIHQLTRRSTHQLIVEVEAFDGDQRYARYTEFEIGNEKELYKLKKLGAFSGTAGDSLTYHKGWNFTTVDKDNDGSASNCAVTSEGAWWYNNCHHSNLNGRYWNVVDVRAISWHKMKNTHQGMAYSRMLIRAV</sequence>
<dbReference type="InterPro" id="IPR020837">
    <property type="entry name" value="Fibrinogen_CS"/>
</dbReference>
<dbReference type="PANTHER" id="PTHR19143">
    <property type="entry name" value="FIBRINOGEN/TENASCIN/ANGIOPOEITIN"/>
    <property type="match status" value="1"/>
</dbReference>
<feature type="domain" description="Fibrinogen C-terminal" evidence="4">
    <location>
        <begin position="147"/>
        <end position="359"/>
    </location>
</feature>
<reference evidence="5" key="1">
    <citation type="submission" date="2024-04" db="UniProtKB">
        <authorList>
            <consortium name="EnsemblMetazoa"/>
        </authorList>
    </citation>
    <scope>IDENTIFICATION</scope>
    <source>
        <strain evidence="5">EBRO</strain>
    </source>
</reference>